<feature type="transmembrane region" description="Helical" evidence="8">
    <location>
        <begin position="386"/>
        <end position="405"/>
    </location>
</feature>
<keyword evidence="2" id="KW-1003">Cell membrane</keyword>
<evidence type="ECO:0000256" key="4">
    <source>
        <dbReference type="ARBA" id="ARBA00022679"/>
    </source>
</evidence>
<evidence type="ECO:0000256" key="2">
    <source>
        <dbReference type="ARBA" id="ARBA00022475"/>
    </source>
</evidence>
<dbReference type="GO" id="GO:0005886">
    <property type="term" value="C:plasma membrane"/>
    <property type="evidence" value="ECO:0007669"/>
    <property type="project" value="UniProtKB-SubCell"/>
</dbReference>
<dbReference type="PANTHER" id="PTHR33908">
    <property type="entry name" value="MANNOSYLTRANSFERASE YKCB-RELATED"/>
    <property type="match status" value="1"/>
</dbReference>
<feature type="transmembrane region" description="Helical" evidence="8">
    <location>
        <begin position="133"/>
        <end position="152"/>
    </location>
</feature>
<feature type="domain" description="Glycosyltransferase RgtA/B/C/D-like" evidence="9">
    <location>
        <begin position="71"/>
        <end position="208"/>
    </location>
</feature>
<sequence length="505" mass="57033">MRHNSKREVAIVLLILAVAAFFRFYHLDRTPPGLYPDEAMNGSNALIANETGDYDVFYPENNGREGLFINLQAMSVKWFGAQSWALRGVSALIGVLTVLGLYLLTRELFDRHIAALSSFLMAISFWHVNFSRIGFRAIMLPFILVFMFYFFWRGLKESSFPNFLWAGVFAGLGFHTYTSYRIAPLIVLAVLFNYWLFLKKDYAYAAYAHARNRLIGGIALMAIAAFLVVLPLGLYYLSHPEFAGARGGISVFAQSEPWRAMAASFSQTLGMFTFNGDCNWRHNLACSTTLAWPIAGLFAIGFIKELWHWLSRKHGHFSPTHTLLFAWFLIMLLPGMLSIEAPHALRTVGAIPVVMIFAGLGLWWIFKLLGAWYDHQYSGAVSHVGRAPIPAVWVLVILLGAMAIFEYNRYFNIWGGSPHTAGAFTQEYVHIADQINALPQSVKKYVIVRAGGVEVYGVPMPAQTVMFLTQSASQEAQREKNIFYLTPGEARQRQFERNARIFEIK</sequence>
<dbReference type="GO" id="GO:0016763">
    <property type="term" value="F:pentosyltransferase activity"/>
    <property type="evidence" value="ECO:0007669"/>
    <property type="project" value="TreeGrafter"/>
</dbReference>
<dbReference type="STRING" id="1802685.A3C88_00690"/>
<evidence type="ECO:0000256" key="1">
    <source>
        <dbReference type="ARBA" id="ARBA00004651"/>
    </source>
</evidence>
<evidence type="ECO:0000313" key="11">
    <source>
        <dbReference type="Proteomes" id="UP000178117"/>
    </source>
</evidence>
<evidence type="ECO:0000256" key="8">
    <source>
        <dbReference type="SAM" id="Phobius"/>
    </source>
</evidence>
<dbReference type="AlphaFoldDB" id="A0A1F8FY92"/>
<protein>
    <recommendedName>
        <fullName evidence="9">Glycosyltransferase RgtA/B/C/D-like domain-containing protein</fullName>
    </recommendedName>
</protein>
<keyword evidence="3" id="KW-0328">Glycosyltransferase</keyword>
<evidence type="ECO:0000256" key="5">
    <source>
        <dbReference type="ARBA" id="ARBA00022692"/>
    </source>
</evidence>
<comment type="caution">
    <text evidence="10">The sequence shown here is derived from an EMBL/GenBank/DDBJ whole genome shotgun (WGS) entry which is preliminary data.</text>
</comment>
<organism evidence="10 11">
    <name type="scientific">Candidatus Yanofskybacteria bacterium RIFCSPHIGHO2_02_FULL_50_12</name>
    <dbReference type="NCBI Taxonomy" id="1802685"/>
    <lineage>
        <taxon>Bacteria</taxon>
        <taxon>Candidatus Yanofskyibacteriota</taxon>
    </lineage>
</organism>
<evidence type="ECO:0000256" key="3">
    <source>
        <dbReference type="ARBA" id="ARBA00022676"/>
    </source>
</evidence>
<evidence type="ECO:0000313" key="10">
    <source>
        <dbReference type="EMBL" id="OGN17396.1"/>
    </source>
</evidence>
<dbReference type="InterPro" id="IPR050297">
    <property type="entry name" value="LipidA_mod_glycosyltrf_83"/>
</dbReference>
<feature type="transmembrane region" description="Helical" evidence="8">
    <location>
        <begin position="9"/>
        <end position="26"/>
    </location>
</feature>
<comment type="subcellular location">
    <subcellularLocation>
        <location evidence="1">Cell membrane</location>
        <topology evidence="1">Multi-pass membrane protein</topology>
    </subcellularLocation>
</comment>
<evidence type="ECO:0000256" key="6">
    <source>
        <dbReference type="ARBA" id="ARBA00022989"/>
    </source>
</evidence>
<feature type="transmembrane region" description="Helical" evidence="8">
    <location>
        <begin position="84"/>
        <end position="104"/>
    </location>
</feature>
<dbReference type="EMBL" id="MGJZ01000011">
    <property type="protein sequence ID" value="OGN17396.1"/>
    <property type="molecule type" value="Genomic_DNA"/>
</dbReference>
<evidence type="ECO:0000259" key="9">
    <source>
        <dbReference type="Pfam" id="PF13231"/>
    </source>
</evidence>
<accession>A0A1F8FY92</accession>
<reference evidence="10 11" key="1">
    <citation type="journal article" date="2016" name="Nat. Commun.">
        <title>Thousands of microbial genomes shed light on interconnected biogeochemical processes in an aquifer system.</title>
        <authorList>
            <person name="Anantharaman K."/>
            <person name="Brown C.T."/>
            <person name="Hug L.A."/>
            <person name="Sharon I."/>
            <person name="Castelle C.J."/>
            <person name="Probst A.J."/>
            <person name="Thomas B.C."/>
            <person name="Singh A."/>
            <person name="Wilkins M.J."/>
            <person name="Karaoz U."/>
            <person name="Brodie E.L."/>
            <person name="Williams K.H."/>
            <person name="Hubbard S.S."/>
            <person name="Banfield J.F."/>
        </authorList>
    </citation>
    <scope>NUCLEOTIDE SEQUENCE [LARGE SCALE GENOMIC DNA]</scope>
</reference>
<dbReference type="Pfam" id="PF13231">
    <property type="entry name" value="PMT_2"/>
    <property type="match status" value="1"/>
</dbReference>
<feature type="transmembrane region" description="Helical" evidence="8">
    <location>
        <begin position="182"/>
        <end position="198"/>
    </location>
</feature>
<keyword evidence="4" id="KW-0808">Transferase</keyword>
<feature type="transmembrane region" description="Helical" evidence="8">
    <location>
        <begin position="283"/>
        <end position="303"/>
    </location>
</feature>
<evidence type="ECO:0000256" key="7">
    <source>
        <dbReference type="ARBA" id="ARBA00023136"/>
    </source>
</evidence>
<dbReference type="InterPro" id="IPR038731">
    <property type="entry name" value="RgtA/B/C-like"/>
</dbReference>
<gene>
    <name evidence="10" type="ORF">A3C88_00690</name>
</gene>
<dbReference type="PANTHER" id="PTHR33908:SF11">
    <property type="entry name" value="MEMBRANE PROTEIN"/>
    <property type="match status" value="1"/>
</dbReference>
<feature type="transmembrane region" description="Helical" evidence="8">
    <location>
        <begin position="348"/>
        <end position="366"/>
    </location>
</feature>
<dbReference type="Proteomes" id="UP000178117">
    <property type="component" value="Unassembled WGS sequence"/>
</dbReference>
<feature type="transmembrane region" description="Helical" evidence="8">
    <location>
        <begin position="218"/>
        <end position="238"/>
    </location>
</feature>
<name>A0A1F8FY92_9BACT</name>
<proteinExistence type="predicted"/>
<keyword evidence="7 8" id="KW-0472">Membrane</keyword>
<dbReference type="GO" id="GO:0009103">
    <property type="term" value="P:lipopolysaccharide biosynthetic process"/>
    <property type="evidence" value="ECO:0007669"/>
    <property type="project" value="UniProtKB-ARBA"/>
</dbReference>
<feature type="transmembrane region" description="Helical" evidence="8">
    <location>
        <begin position="323"/>
        <end position="341"/>
    </location>
</feature>
<keyword evidence="6 8" id="KW-1133">Transmembrane helix</keyword>
<keyword evidence="5 8" id="KW-0812">Transmembrane</keyword>